<feature type="region of interest" description="Disordered" evidence="1">
    <location>
        <begin position="523"/>
        <end position="615"/>
    </location>
</feature>
<feature type="compositionally biased region" description="Basic residues" evidence="1">
    <location>
        <begin position="606"/>
        <end position="615"/>
    </location>
</feature>
<keyword evidence="4" id="KW-1185">Reference proteome</keyword>
<name>A0A7J6QHW6_PEROL</name>
<organism evidence="3 4">
    <name type="scientific">Perkinsus olseni</name>
    <name type="common">Perkinsus atlanticus</name>
    <dbReference type="NCBI Taxonomy" id="32597"/>
    <lineage>
        <taxon>Eukaryota</taxon>
        <taxon>Sar</taxon>
        <taxon>Alveolata</taxon>
        <taxon>Perkinsozoa</taxon>
        <taxon>Perkinsea</taxon>
        <taxon>Perkinsida</taxon>
        <taxon>Perkinsidae</taxon>
        <taxon>Perkinsus</taxon>
    </lineage>
</organism>
<protein>
    <submittedName>
        <fullName evidence="3">Uncharacterized protein</fullName>
    </submittedName>
</protein>
<evidence type="ECO:0000256" key="2">
    <source>
        <dbReference type="SAM" id="SignalP"/>
    </source>
</evidence>
<reference evidence="3 4" key="1">
    <citation type="submission" date="2020-04" db="EMBL/GenBank/DDBJ databases">
        <title>Perkinsus olseni comparative genomics.</title>
        <authorList>
            <person name="Bogema D.R."/>
        </authorList>
    </citation>
    <scope>NUCLEOTIDE SEQUENCE [LARGE SCALE GENOMIC DNA]</scope>
    <source>
        <strain evidence="3 4">ATCC PRA-207</strain>
    </source>
</reference>
<keyword evidence="2" id="KW-0732">Signal</keyword>
<dbReference type="Proteomes" id="UP000553632">
    <property type="component" value="Unassembled WGS sequence"/>
</dbReference>
<feature type="region of interest" description="Disordered" evidence="1">
    <location>
        <begin position="483"/>
        <end position="509"/>
    </location>
</feature>
<sequence length="640" mass="70790">MQLPYPLTVAVLVARLTPGLSSACGDGQLSSFKSTVTISSAPNDDGWSSCLATPKEKTVGGTEGEHIRLLFDGKRIKGQQEGHPYPGCLLLPERLQKRKDIFSHVEIEGAETCEDAVVSLEAHLRGMFQLELPPSYQTCTTNYAFSSLERSSPLGSRTGLMSSTREKVHLYGAALRMRRSEGWSSVDGDRQSSFRDTSDITTFVNTYGTKTCVVTPARAAAAAAAAAADDNEKLVLRFNEYQKSLKTDSLQCPGKIRYELHEKEDFRRIMPAGSNHSITDFLDDFQAVNAESCEDAVKQLATYFRRPFTYDTLSSYQTLQYHLCVRYGGRELRAWVKREGHMSLSRDNTPTPGCLLYKPGYMAHPITFYRHHETRTLRILSLPCTDGTVYKGSLDGVVHARNRSEGKTWDMAQDPLAEFSILMPPLTNDRCRIAASFIFNGLGVMGKPDDDTPPFDLLQKEMCDLFHRDSRFVEKTDIPTVATPDTRNLHTRRTGGTIRPVKKPDDDAVDYRGGYKVRVKASIHEGGEGTDAPEAAKARGTQVVTVTSRREDEPTRGPEAASGRRGEDVVDAPGPSEESEHVLDATALSKTSEGSVEEGTGQTSKTSRRSKRWKSIRRIFKVLKPGKKSSYSVTASSTSQ</sequence>
<evidence type="ECO:0000256" key="1">
    <source>
        <dbReference type="SAM" id="MobiDB-lite"/>
    </source>
</evidence>
<evidence type="ECO:0000313" key="4">
    <source>
        <dbReference type="Proteomes" id="UP000553632"/>
    </source>
</evidence>
<evidence type="ECO:0000313" key="3">
    <source>
        <dbReference type="EMBL" id="KAF4707858.1"/>
    </source>
</evidence>
<dbReference type="AlphaFoldDB" id="A0A7J6QHW6"/>
<feature type="signal peptide" evidence="2">
    <location>
        <begin position="1"/>
        <end position="23"/>
    </location>
</feature>
<proteinExistence type="predicted"/>
<accession>A0A7J6QHW6</accession>
<dbReference type="EMBL" id="JABANO010032869">
    <property type="protein sequence ID" value="KAF4707858.1"/>
    <property type="molecule type" value="Genomic_DNA"/>
</dbReference>
<comment type="caution">
    <text evidence="3">The sequence shown here is derived from an EMBL/GenBank/DDBJ whole genome shotgun (WGS) entry which is preliminary data.</text>
</comment>
<gene>
    <name evidence="3" type="ORF">FOZ63_031457</name>
</gene>
<feature type="compositionally biased region" description="Basic and acidic residues" evidence="1">
    <location>
        <begin position="548"/>
        <end position="568"/>
    </location>
</feature>
<feature type="chain" id="PRO_5029743862" evidence="2">
    <location>
        <begin position="24"/>
        <end position="640"/>
    </location>
</feature>